<accession>A0A4Y3QVQ4</accession>
<dbReference type="Proteomes" id="UP000319210">
    <property type="component" value="Unassembled WGS sequence"/>
</dbReference>
<dbReference type="RefSeq" id="WP_086815923.1">
    <property type="nucleotide sequence ID" value="NZ_BJMM01000006.1"/>
</dbReference>
<keyword evidence="2 4" id="KW-0808">Transferase</keyword>
<comment type="similarity">
    <text evidence="1">Belongs to the sulfotransferase 1 family.</text>
</comment>
<evidence type="ECO:0000313" key="4">
    <source>
        <dbReference type="EMBL" id="GEB49302.1"/>
    </source>
</evidence>
<dbReference type="GO" id="GO:0008146">
    <property type="term" value="F:sulfotransferase activity"/>
    <property type="evidence" value="ECO:0007669"/>
    <property type="project" value="InterPro"/>
</dbReference>
<protein>
    <submittedName>
        <fullName evidence="4">Glycolipid sulfotransferase</fullName>
    </submittedName>
</protein>
<sequence>MTRTPRRYRSTQQDSARWDDFPLRDGDIVISAPPKSGTTWAQMVCALLVFRTPELPEPLSAISPWLDQLFTPREEMYAHLAGQEHRRVIKTHVPLDGLPLDPRVSYVAVARHPLDRALSLYHQAADVRAEWLHAFQIAENAPSAGPSSLTLPPVREWLLKWCRRGSSDGWEKDIAAAELHHPFDAWSRRAQPNVRLLHYADLCADLAGQMAALAEWLGITVEAEVWPELVKAATFDEMKARAKWLAPDTEIVADPVRFFHTGRSGAARDVLTEDDLDAYHERVAALAPQPFVDWLHHGLSTGAAAPIGGSRAGVPA</sequence>
<dbReference type="InterPro" id="IPR027417">
    <property type="entry name" value="P-loop_NTPase"/>
</dbReference>
<dbReference type="PANTHER" id="PTHR11783">
    <property type="entry name" value="SULFOTRANSFERASE SULT"/>
    <property type="match status" value="1"/>
</dbReference>
<evidence type="ECO:0000259" key="3">
    <source>
        <dbReference type="Pfam" id="PF00685"/>
    </source>
</evidence>
<dbReference type="Gene3D" id="3.40.50.300">
    <property type="entry name" value="P-loop containing nucleotide triphosphate hydrolases"/>
    <property type="match status" value="1"/>
</dbReference>
<evidence type="ECO:0000256" key="1">
    <source>
        <dbReference type="ARBA" id="ARBA00005771"/>
    </source>
</evidence>
<comment type="caution">
    <text evidence="4">The sequence shown here is derived from an EMBL/GenBank/DDBJ whole genome shotgun (WGS) entry which is preliminary data.</text>
</comment>
<gene>
    <name evidence="4" type="ORF">SCA03_18530</name>
</gene>
<dbReference type="Pfam" id="PF00685">
    <property type="entry name" value="Sulfotransfer_1"/>
    <property type="match status" value="1"/>
</dbReference>
<dbReference type="SUPFAM" id="SSF52540">
    <property type="entry name" value="P-loop containing nucleoside triphosphate hydrolases"/>
    <property type="match status" value="1"/>
</dbReference>
<dbReference type="AlphaFoldDB" id="A0A4Y3QVQ4"/>
<proteinExistence type="inferred from homology"/>
<dbReference type="InterPro" id="IPR000863">
    <property type="entry name" value="Sulfotransferase_dom"/>
</dbReference>
<name>A0A4Y3QVQ4_STRCI</name>
<evidence type="ECO:0000313" key="5">
    <source>
        <dbReference type="Proteomes" id="UP000319210"/>
    </source>
</evidence>
<dbReference type="OrthoDB" id="3399180at2"/>
<evidence type="ECO:0000256" key="2">
    <source>
        <dbReference type="ARBA" id="ARBA00022679"/>
    </source>
</evidence>
<organism evidence="4 5">
    <name type="scientific">Streptomyces cacaoi</name>
    <dbReference type="NCBI Taxonomy" id="1898"/>
    <lineage>
        <taxon>Bacteria</taxon>
        <taxon>Bacillati</taxon>
        <taxon>Actinomycetota</taxon>
        <taxon>Actinomycetes</taxon>
        <taxon>Kitasatosporales</taxon>
        <taxon>Streptomycetaceae</taxon>
        <taxon>Streptomyces</taxon>
    </lineage>
</organism>
<reference evidence="4 5" key="1">
    <citation type="submission" date="2019-06" db="EMBL/GenBank/DDBJ databases">
        <title>Whole genome shotgun sequence of Streptomyces cacaoi subsp. cacaoi NBRC 12748.</title>
        <authorList>
            <person name="Hosoyama A."/>
            <person name="Uohara A."/>
            <person name="Ohji S."/>
            <person name="Ichikawa N."/>
        </authorList>
    </citation>
    <scope>NUCLEOTIDE SEQUENCE [LARGE SCALE GENOMIC DNA]</scope>
    <source>
        <strain evidence="4 5">NBRC 12748</strain>
    </source>
</reference>
<dbReference type="EMBL" id="BJMM01000006">
    <property type="protein sequence ID" value="GEB49302.1"/>
    <property type="molecule type" value="Genomic_DNA"/>
</dbReference>
<keyword evidence="5" id="KW-1185">Reference proteome</keyword>
<feature type="domain" description="Sulfotransferase" evidence="3">
    <location>
        <begin position="25"/>
        <end position="282"/>
    </location>
</feature>